<dbReference type="PROSITE" id="PS00695">
    <property type="entry name" value="ENT_VIR_OMP_2"/>
    <property type="match status" value="1"/>
</dbReference>
<dbReference type="Proteomes" id="UP000184498">
    <property type="component" value="Unassembled WGS sequence"/>
</dbReference>
<proteinExistence type="predicted"/>
<dbReference type="AlphaFoldDB" id="A0A1M6T8B1"/>
<dbReference type="GO" id="GO:0044384">
    <property type="term" value="C:host outer membrane"/>
    <property type="evidence" value="ECO:0007669"/>
    <property type="project" value="InterPro"/>
</dbReference>
<evidence type="ECO:0000313" key="4">
    <source>
        <dbReference type="Proteomes" id="UP000184498"/>
    </source>
</evidence>
<dbReference type="RefSeq" id="WP_175546204.1">
    <property type="nucleotide sequence ID" value="NZ_FRAM01000003.1"/>
</dbReference>
<feature type="domain" description="Outer membrane protein beta-barrel" evidence="2">
    <location>
        <begin position="26"/>
        <end position="198"/>
    </location>
</feature>
<gene>
    <name evidence="3" type="ORF">SAMN05444371_2709</name>
</gene>
<keyword evidence="4" id="KW-1185">Reference proteome</keyword>
<name>A0A1M6T8B1_9FLAO</name>
<evidence type="ECO:0000256" key="1">
    <source>
        <dbReference type="SAM" id="SignalP"/>
    </source>
</evidence>
<dbReference type="STRING" id="216903.SAMN05444371_2709"/>
<dbReference type="SUPFAM" id="SSF56925">
    <property type="entry name" value="OMPA-like"/>
    <property type="match status" value="1"/>
</dbReference>
<evidence type="ECO:0000259" key="2">
    <source>
        <dbReference type="Pfam" id="PF13568"/>
    </source>
</evidence>
<dbReference type="EMBL" id="FRAM01000003">
    <property type="protein sequence ID" value="SHK53231.1"/>
    <property type="molecule type" value="Genomic_DNA"/>
</dbReference>
<feature type="chain" id="PRO_5012477813" evidence="1">
    <location>
        <begin position="27"/>
        <end position="221"/>
    </location>
</feature>
<dbReference type="InterPro" id="IPR025665">
    <property type="entry name" value="Beta-barrel_OMP_2"/>
</dbReference>
<protein>
    <submittedName>
        <fullName evidence="3">Outer membrane protein beta-barrel domain-containing protein</fullName>
    </submittedName>
</protein>
<reference evidence="4" key="1">
    <citation type="submission" date="2016-11" db="EMBL/GenBank/DDBJ databases">
        <authorList>
            <person name="Varghese N."/>
            <person name="Submissions S."/>
        </authorList>
    </citation>
    <scope>NUCLEOTIDE SEQUENCE [LARGE SCALE GENOMIC DNA]</scope>
    <source>
        <strain evidence="4">DSM 18016</strain>
    </source>
</reference>
<keyword evidence="1" id="KW-0732">Signal</keyword>
<accession>A0A1M6T8B1</accession>
<organism evidence="3 4">
    <name type="scientific">Epilithonimonas mollis</name>
    <dbReference type="NCBI Taxonomy" id="216903"/>
    <lineage>
        <taxon>Bacteria</taxon>
        <taxon>Pseudomonadati</taxon>
        <taxon>Bacteroidota</taxon>
        <taxon>Flavobacteriia</taxon>
        <taxon>Flavobacteriales</taxon>
        <taxon>Weeksellaceae</taxon>
        <taxon>Chryseobacterium group</taxon>
        <taxon>Epilithonimonas</taxon>
    </lineage>
</organism>
<evidence type="ECO:0000313" key="3">
    <source>
        <dbReference type="EMBL" id="SHK53231.1"/>
    </source>
</evidence>
<dbReference type="InterPro" id="IPR011250">
    <property type="entry name" value="OMP/PagP_B-barrel"/>
</dbReference>
<dbReference type="Pfam" id="PF13568">
    <property type="entry name" value="OMP_b-brl_2"/>
    <property type="match status" value="1"/>
</dbReference>
<feature type="signal peptide" evidence="1">
    <location>
        <begin position="1"/>
        <end position="26"/>
    </location>
</feature>
<sequence>MQPKILINVKKLLLVGAVALFGAVNAQTKFGVKAGYALSTMNVNENDLGALKSKSGFYVGALVEHSLTEKFALQAELQYANLGAKVEESESGITVTENINMNRILLPVSAKYFVTPNFGIYGGPFVSFKASNKVKIKVKGTSVDAGTQDEINEYEKMLEDYINGGLKSSEFGLFFGAEVKVYKGLFADARYSFGLSNQIKDPVDGEKSKLNFFQVGLGYKF</sequence>
<dbReference type="InterPro" id="IPR000758">
    <property type="entry name" value="Enterovir_OMP"/>
</dbReference>